<organism evidence="5 6">
    <name type="scientific">Candida viswanathii</name>
    <dbReference type="NCBI Taxonomy" id="5486"/>
    <lineage>
        <taxon>Eukaryota</taxon>
        <taxon>Fungi</taxon>
        <taxon>Dikarya</taxon>
        <taxon>Ascomycota</taxon>
        <taxon>Saccharomycotina</taxon>
        <taxon>Pichiomycetes</taxon>
        <taxon>Debaryomycetaceae</taxon>
        <taxon>Candida/Lodderomyces clade</taxon>
        <taxon>Candida</taxon>
    </lineage>
</organism>
<keyword evidence="6" id="KW-1185">Reference proteome</keyword>
<evidence type="ECO:0000313" key="6">
    <source>
        <dbReference type="Proteomes" id="UP000253472"/>
    </source>
</evidence>
<dbReference type="PROSITE" id="PS51592">
    <property type="entry name" value="SAM_MTA70L_2"/>
    <property type="match status" value="1"/>
</dbReference>
<dbReference type="Pfam" id="PF05063">
    <property type="entry name" value="MT-A70"/>
    <property type="match status" value="1"/>
</dbReference>
<comment type="similarity">
    <text evidence="3">Belongs to the MT-A70-like family.</text>
</comment>
<dbReference type="PANTHER" id="PTHR13107">
    <property type="entry name" value="N6-ADENOSINE-METHYLTRANSFERASE NON-CATALYTIC SUBUNIT"/>
    <property type="match status" value="1"/>
</dbReference>
<gene>
    <name evidence="5" type="primary">KAR4_0</name>
    <name evidence="5" type="ORF">Cantr_07961</name>
</gene>
<dbReference type="InterPro" id="IPR045123">
    <property type="entry name" value="METTL14-like"/>
</dbReference>
<protein>
    <submittedName>
        <fullName evidence="5">Karyogamy protein KAR4</fullName>
    </submittedName>
</protein>
<dbReference type="STRING" id="5486.A0A367Y286"/>
<dbReference type="OrthoDB" id="14833at2759"/>
<proteinExistence type="inferred from homology"/>
<dbReference type="GO" id="GO:0036396">
    <property type="term" value="C:RNA N6-methyladenosine methyltransferase complex"/>
    <property type="evidence" value="ECO:0007669"/>
    <property type="project" value="TreeGrafter"/>
</dbReference>
<accession>A0A367Y286</accession>
<comment type="caution">
    <text evidence="5">The sequence shown here is derived from an EMBL/GenBank/DDBJ whole genome shotgun (WGS) entry which is preliminary data.</text>
</comment>
<name>A0A367Y286_9ASCO</name>
<dbReference type="GO" id="GO:0003729">
    <property type="term" value="F:mRNA binding"/>
    <property type="evidence" value="ECO:0007669"/>
    <property type="project" value="TreeGrafter"/>
</dbReference>
<evidence type="ECO:0000313" key="5">
    <source>
        <dbReference type="EMBL" id="RCK59151.1"/>
    </source>
</evidence>
<evidence type="ECO:0000256" key="1">
    <source>
        <dbReference type="ARBA" id="ARBA00004123"/>
    </source>
</evidence>
<feature type="region of interest" description="Disordered" evidence="4">
    <location>
        <begin position="339"/>
        <end position="358"/>
    </location>
</feature>
<dbReference type="GO" id="GO:0005634">
    <property type="term" value="C:nucleus"/>
    <property type="evidence" value="ECO:0007669"/>
    <property type="project" value="UniProtKB-SubCell"/>
</dbReference>
<reference evidence="5 6" key="1">
    <citation type="submission" date="2018-06" db="EMBL/GenBank/DDBJ databases">
        <title>Whole genome sequencing of Candida tropicalis (genome annotated by CSBL at Korea University).</title>
        <authorList>
            <person name="Ahn J."/>
        </authorList>
    </citation>
    <scope>NUCLEOTIDE SEQUENCE [LARGE SCALE GENOMIC DNA]</scope>
    <source>
        <strain evidence="5 6">ATCC 20962</strain>
    </source>
</reference>
<feature type="region of interest" description="Disordered" evidence="4">
    <location>
        <begin position="1"/>
        <end position="40"/>
    </location>
</feature>
<evidence type="ECO:0000256" key="4">
    <source>
        <dbReference type="SAM" id="MobiDB-lite"/>
    </source>
</evidence>
<dbReference type="PANTHER" id="PTHR13107:SF0">
    <property type="entry name" value="N6-ADENOSINE-METHYLTRANSFERASE NON-CATALYTIC SUBUNIT"/>
    <property type="match status" value="1"/>
</dbReference>
<evidence type="ECO:0000256" key="3">
    <source>
        <dbReference type="PROSITE-ProRule" id="PRU00489"/>
    </source>
</evidence>
<feature type="region of interest" description="Disordered" evidence="4">
    <location>
        <begin position="363"/>
        <end position="382"/>
    </location>
</feature>
<dbReference type="Proteomes" id="UP000253472">
    <property type="component" value="Unassembled WGS sequence"/>
</dbReference>
<dbReference type="EMBL" id="QLNQ01000027">
    <property type="protein sequence ID" value="RCK59151.1"/>
    <property type="molecule type" value="Genomic_DNA"/>
</dbReference>
<feature type="compositionally biased region" description="Low complexity" evidence="4">
    <location>
        <begin position="12"/>
        <end position="39"/>
    </location>
</feature>
<dbReference type="PROSITE" id="PS51143">
    <property type="entry name" value="MT_A70"/>
    <property type="match status" value="1"/>
</dbReference>
<dbReference type="InterPro" id="IPR007757">
    <property type="entry name" value="MT-A70-like"/>
</dbReference>
<dbReference type="AlphaFoldDB" id="A0A367Y286"/>
<evidence type="ECO:0000256" key="2">
    <source>
        <dbReference type="ARBA" id="ARBA00023242"/>
    </source>
</evidence>
<feature type="compositionally biased region" description="Gly residues" evidence="4">
    <location>
        <begin position="340"/>
        <end position="351"/>
    </location>
</feature>
<sequence length="382" mass="43067">MYTYNKFGSRASSSTSSTNNTTLTHTSSKTTTESSDSRTFTTRASKQVDYCNRYIHTGQSGIKYIRNVNNSVEGYPKLAKLHHLKRLQVKKHALQPYGVRCSTDQIVPTLTRWIEIYNLKFDVIMIGALVENQFILPILNSIPIHKLCSKPGFLFIWSTTQKIQELTKLLNNENFNKRFRRSEELIFLPIDKKSPYYPKSAEAGSETIPLFERQQWHCWMCITGTVRRSTDNYLIHCNIDTDLQIEANSPTVKKRGSAGGVTLPAHNAVPEAIYRVAENFSNANRRLHLIPSKLGYDTPIRLRPGWVIMGPDVLINNFDPNRYNEELYAKSMIKYKQNASGGGGGGGGGSGNNNTNVSTQFLVPQTNEIEDLRPKSPVISAK</sequence>
<keyword evidence="2" id="KW-0539">Nucleus</keyword>
<comment type="subcellular location">
    <subcellularLocation>
        <location evidence="1">Nucleus</location>
    </subcellularLocation>
</comment>